<dbReference type="Pfam" id="PF13699">
    <property type="entry name" value="eCIS_core"/>
    <property type="match status" value="1"/>
</dbReference>
<evidence type="ECO:0000259" key="2">
    <source>
        <dbReference type="Pfam" id="PF13699"/>
    </source>
</evidence>
<reference evidence="3" key="1">
    <citation type="submission" date="2019-06" db="EMBL/GenBank/DDBJ databases">
        <title>Complete genome sequence of Methylogaea oryzae strain JCM16910.</title>
        <authorList>
            <person name="Asakawa S."/>
        </authorList>
    </citation>
    <scope>NUCLEOTIDE SEQUENCE</scope>
    <source>
        <strain evidence="3">E10</strain>
    </source>
</reference>
<feature type="domain" description="eCIS core" evidence="2">
    <location>
        <begin position="48"/>
        <end position="113"/>
    </location>
</feature>
<organism evidence="3 4">
    <name type="scientific">Methylogaea oryzae</name>
    <dbReference type="NCBI Taxonomy" id="1295382"/>
    <lineage>
        <taxon>Bacteria</taxon>
        <taxon>Pseudomonadati</taxon>
        <taxon>Pseudomonadota</taxon>
        <taxon>Gammaproteobacteria</taxon>
        <taxon>Methylococcales</taxon>
        <taxon>Methylococcaceae</taxon>
        <taxon>Methylogaea</taxon>
    </lineage>
</organism>
<gene>
    <name evidence="3" type="ORF">MoryE10_13030</name>
</gene>
<protein>
    <recommendedName>
        <fullName evidence="2">eCIS core domain-containing protein</fullName>
    </recommendedName>
</protein>
<feature type="compositionally biased region" description="Polar residues" evidence="1">
    <location>
        <begin position="1"/>
        <end position="23"/>
    </location>
</feature>
<dbReference type="AlphaFoldDB" id="A0A8D4VP79"/>
<dbReference type="EMBL" id="AP019782">
    <property type="protein sequence ID" value="BBL70697.1"/>
    <property type="molecule type" value="Genomic_DNA"/>
</dbReference>
<proteinExistence type="predicted"/>
<dbReference type="Proteomes" id="UP000824988">
    <property type="component" value="Chromosome"/>
</dbReference>
<accession>A0A8D4VP79</accession>
<sequence length="608" mass="67999">MKATTLQTKAPASSHANAQNNGAAASPPRYGIDFLDRQTEQTTYHTGLPDELKSGVEALSGLSMANVQVHYNSSKPAQLQALAYTQGSDIHVAPGQERHLAHEAWHVVQQAQGRVKPTMQMKLGVPINDDQGLEREADAMGKRVLERGRETSNPGLDAAVQHNRQPINPTTHNAPAQRVRARSLSDTLATRIGYSDRARGEVVGAVPADALRLRVYRLARDHNWNIRAADLQDRYRADVPNALELLQIIVRAAGQADTEAEQAQSFEDSVEFNTRSNDNISAILRHYQRKAANQGSAELYVANYQEQARNFNFGLNEDEAPQYRAGRAGLFGPDQLSLDIGVDIANRVLREAFAHDDQVAIFFHIAKAIQGIRESGNDSLKTASAVLQSYLKPKLIDFINRLPLAQQMDDDDIWNDHSLNDGITYSDGRALEQNDTWVRPNVRTAWNNIRNVVSPAVLNHAGRCRIRVDGALARPFYNNALIHVGWMRCSVGTVMHEFGHHLEDNTQVPRWIKIQQLLRERSRGGELARIFPITLPYVVSRDEMRYDAPMPASGVMGGYFRYNAKYYPYGSTEVIATSLEVFHDREKSYQIAIRDPELFLAVMGVLRE</sequence>
<evidence type="ECO:0000313" key="4">
    <source>
        <dbReference type="Proteomes" id="UP000824988"/>
    </source>
</evidence>
<dbReference type="InterPro" id="IPR025295">
    <property type="entry name" value="eCIS_core_dom"/>
</dbReference>
<dbReference type="KEGG" id="moz:MoryE10_13030"/>
<name>A0A8D4VP79_9GAMM</name>
<evidence type="ECO:0000256" key="1">
    <source>
        <dbReference type="SAM" id="MobiDB-lite"/>
    </source>
</evidence>
<keyword evidence="4" id="KW-1185">Reference proteome</keyword>
<feature type="region of interest" description="Disordered" evidence="1">
    <location>
        <begin position="1"/>
        <end position="30"/>
    </location>
</feature>
<evidence type="ECO:0000313" key="3">
    <source>
        <dbReference type="EMBL" id="BBL70697.1"/>
    </source>
</evidence>
<dbReference type="RefSeq" id="WP_221048595.1">
    <property type="nucleotide sequence ID" value="NZ_AP019782.1"/>
</dbReference>